<evidence type="ECO:0000313" key="2">
    <source>
        <dbReference type="EMBL" id="CAA9582862.1"/>
    </source>
</evidence>
<evidence type="ECO:0000256" key="1">
    <source>
        <dbReference type="SAM" id="MobiDB-lite"/>
    </source>
</evidence>
<accession>A0A6J4VLU8</accession>
<protein>
    <submittedName>
        <fullName evidence="2">Uncharacterized protein</fullName>
    </submittedName>
</protein>
<organism evidence="2">
    <name type="scientific">uncultured Thermomicrobiales bacterium</name>
    <dbReference type="NCBI Taxonomy" id="1645740"/>
    <lineage>
        <taxon>Bacteria</taxon>
        <taxon>Pseudomonadati</taxon>
        <taxon>Thermomicrobiota</taxon>
        <taxon>Thermomicrobia</taxon>
        <taxon>Thermomicrobiales</taxon>
        <taxon>environmental samples</taxon>
    </lineage>
</organism>
<feature type="compositionally biased region" description="Basic residues" evidence="1">
    <location>
        <begin position="33"/>
        <end position="43"/>
    </location>
</feature>
<dbReference type="EMBL" id="CADCWM010000861">
    <property type="protein sequence ID" value="CAA9582862.1"/>
    <property type="molecule type" value="Genomic_DNA"/>
</dbReference>
<name>A0A6J4VLU8_9BACT</name>
<dbReference type="AlphaFoldDB" id="A0A6J4VLU8"/>
<gene>
    <name evidence="2" type="ORF">AVDCRST_MAG88-3564</name>
</gene>
<feature type="non-terminal residue" evidence="2">
    <location>
        <position position="1"/>
    </location>
</feature>
<sequence>GRVCYRRCRDHQPSGVRRLQADGAGDARGLRGQVRRARRRGRGPGRGVAPEPPGDYRVRERGAGQGVVGLRGVPRREGVAPAALGRQPCRGRGGL</sequence>
<feature type="non-terminal residue" evidence="2">
    <location>
        <position position="95"/>
    </location>
</feature>
<proteinExistence type="predicted"/>
<reference evidence="2" key="1">
    <citation type="submission" date="2020-02" db="EMBL/GenBank/DDBJ databases">
        <authorList>
            <person name="Meier V. D."/>
        </authorList>
    </citation>
    <scope>NUCLEOTIDE SEQUENCE</scope>
    <source>
        <strain evidence="2">AVDCRST_MAG88</strain>
    </source>
</reference>
<feature type="region of interest" description="Disordered" evidence="1">
    <location>
        <begin position="1"/>
        <end position="59"/>
    </location>
</feature>